<sequence>MRPLLDYCTGLMLPVNKGASTMKRVILTSSSGVGLTYAGRADMVVPLIFRFVWGPLPTSHHLEDYLTGGYYRGDPEVRWSDLVGRLPQTGLAHKETGLVWFCETYGVEFIELWFDPEPNSQLQLIWMLDYLRSHPSITHCLRLRRVNFDLREADGPQLRDRTVRESEIAECDFEIANMAWEAYRAPTPELCFGLLTRDLPRLPFLKPALEALLAELPSPITGLGATEARLIELIARGHNRTKELFQPGGLLETRVFDQWELGPLLEGLASGPMPAVAGLDPKLATLAPHDARGRNAAYRRSRLSLTEFGKAVLEGREDFRRHNPIRRWWGGTLLTNERLWRWDGERRLLIAP</sequence>
<organism evidence="1 2">
    <name type="scientific">Bradyrhizobium yuanmingense</name>
    <dbReference type="NCBI Taxonomy" id="108015"/>
    <lineage>
        <taxon>Bacteria</taxon>
        <taxon>Pseudomonadati</taxon>
        <taxon>Pseudomonadota</taxon>
        <taxon>Alphaproteobacteria</taxon>
        <taxon>Hyphomicrobiales</taxon>
        <taxon>Nitrobacteraceae</taxon>
        <taxon>Bradyrhizobium</taxon>
    </lineage>
</organism>
<dbReference type="EMBL" id="FMAE01000011">
    <property type="protein sequence ID" value="SCB49648.1"/>
    <property type="molecule type" value="Genomic_DNA"/>
</dbReference>
<protein>
    <recommendedName>
        <fullName evidence="3">DUF1835 domain-containing protein</fullName>
    </recommendedName>
</protein>
<evidence type="ECO:0000313" key="2">
    <source>
        <dbReference type="Proteomes" id="UP000183174"/>
    </source>
</evidence>
<dbReference type="AlphaFoldDB" id="A0A1C3XBN1"/>
<proteinExistence type="predicted"/>
<gene>
    <name evidence="1" type="ORF">GA0061099_1011124</name>
</gene>
<evidence type="ECO:0000313" key="1">
    <source>
        <dbReference type="EMBL" id="SCB49648.1"/>
    </source>
</evidence>
<evidence type="ECO:0008006" key="3">
    <source>
        <dbReference type="Google" id="ProtNLM"/>
    </source>
</evidence>
<dbReference type="Proteomes" id="UP000183174">
    <property type="component" value="Unassembled WGS sequence"/>
</dbReference>
<name>A0A1C3XBN1_9BRAD</name>
<accession>A0A1C3XBN1</accession>
<reference evidence="1 2" key="1">
    <citation type="submission" date="2016-08" db="EMBL/GenBank/DDBJ databases">
        <authorList>
            <person name="Seilhamer J.J."/>
        </authorList>
    </citation>
    <scope>NUCLEOTIDE SEQUENCE [LARGE SCALE GENOMIC DNA]</scope>
    <source>
        <strain evidence="1 2">CCBAU 10071</strain>
    </source>
</reference>